<keyword evidence="2" id="KW-1185">Reference proteome</keyword>
<dbReference type="AlphaFoldDB" id="A0A2I2FUK5"/>
<comment type="caution">
    <text evidence="1">The sequence shown here is derived from an EMBL/GenBank/DDBJ whole genome shotgun (WGS) entry which is preliminary data.</text>
</comment>
<dbReference type="Gene3D" id="3.10.310.10">
    <property type="entry name" value="Diaminopimelate Epimerase, Chain A, domain 1"/>
    <property type="match status" value="2"/>
</dbReference>
<organism evidence="1 2">
    <name type="scientific">Aspergillus steynii IBT 23096</name>
    <dbReference type="NCBI Taxonomy" id="1392250"/>
    <lineage>
        <taxon>Eukaryota</taxon>
        <taxon>Fungi</taxon>
        <taxon>Dikarya</taxon>
        <taxon>Ascomycota</taxon>
        <taxon>Pezizomycotina</taxon>
        <taxon>Eurotiomycetes</taxon>
        <taxon>Eurotiomycetidae</taxon>
        <taxon>Eurotiales</taxon>
        <taxon>Aspergillaceae</taxon>
        <taxon>Aspergillus</taxon>
        <taxon>Aspergillus subgen. Circumdati</taxon>
    </lineage>
</organism>
<dbReference type="GO" id="GO:0005737">
    <property type="term" value="C:cytoplasm"/>
    <property type="evidence" value="ECO:0007669"/>
    <property type="project" value="TreeGrafter"/>
</dbReference>
<name>A0A2I2FUK5_9EURO</name>
<gene>
    <name evidence="1" type="ORF">P170DRAFT_468033</name>
</gene>
<proteinExistence type="predicted"/>
<dbReference type="EMBL" id="MSFO01000009">
    <property type="protein sequence ID" value="PLB44323.1"/>
    <property type="molecule type" value="Genomic_DNA"/>
</dbReference>
<accession>A0A2I2FUK5</accession>
<dbReference type="RefSeq" id="XP_024699625.1">
    <property type="nucleotide sequence ID" value="XM_024852523.1"/>
</dbReference>
<reference evidence="1 2" key="1">
    <citation type="submission" date="2016-12" db="EMBL/GenBank/DDBJ databases">
        <title>The genomes of Aspergillus section Nigri reveals drivers in fungal speciation.</title>
        <authorList>
            <consortium name="DOE Joint Genome Institute"/>
            <person name="Vesth T.C."/>
            <person name="Nybo J."/>
            <person name="Theobald S."/>
            <person name="Brandl J."/>
            <person name="Frisvad J.C."/>
            <person name="Nielsen K.F."/>
            <person name="Lyhne E.K."/>
            <person name="Kogle M.E."/>
            <person name="Kuo A."/>
            <person name="Riley R."/>
            <person name="Clum A."/>
            <person name="Nolan M."/>
            <person name="Lipzen A."/>
            <person name="Salamov A."/>
            <person name="Henrissat B."/>
            <person name="Wiebenga A."/>
            <person name="De Vries R.P."/>
            <person name="Grigoriev I.V."/>
            <person name="Mortensen U.H."/>
            <person name="Andersen M.R."/>
            <person name="Baker S.E."/>
        </authorList>
    </citation>
    <scope>NUCLEOTIDE SEQUENCE [LARGE SCALE GENOMIC DNA]</scope>
    <source>
        <strain evidence="1 2">IBT 23096</strain>
    </source>
</reference>
<dbReference type="OrthoDB" id="75169at2759"/>
<dbReference type="STRING" id="1392250.A0A2I2FUK5"/>
<protein>
    <submittedName>
        <fullName evidence="1">Diaminopimelate epimerase-like protein</fullName>
    </submittedName>
</protein>
<dbReference type="GeneID" id="36560221"/>
<evidence type="ECO:0000313" key="1">
    <source>
        <dbReference type="EMBL" id="PLB44323.1"/>
    </source>
</evidence>
<sequence>MPIPYFIVDVFTSTPYKGNPLAVVPALDTPLSTTEMKILARQFNLSETTFICPPTVSNATYRLRSFLPNGEEVFGAGHNALGAWWYIARSGLLGGDADGQTGVYHQQLGDDLFPVEIVASGSQISEDLEIDASMKNAGKKIEISMRQAKPQFLARHPDPAALSAALGLDPSEIGFHAPGAESPSGSGSGPFVCEARVVATSPARHLLVPVRDVHVLRRVRFSSEAVATELEKTQSYNSGVYVFAPLLTSASVDKDEKNESDVVPRFQARFFSPGMGVEDPATGSAAGPLGVYVWENGVVSSGYSREHGKEIHVEIVQGRQRGRESVIRVGLELEERGAVGVVIRGTGALVAKGEMVVPGEEIEF</sequence>
<dbReference type="Proteomes" id="UP000234275">
    <property type="component" value="Unassembled WGS sequence"/>
</dbReference>
<dbReference type="GO" id="GO:0016853">
    <property type="term" value="F:isomerase activity"/>
    <property type="evidence" value="ECO:0007669"/>
    <property type="project" value="TreeGrafter"/>
</dbReference>
<evidence type="ECO:0000313" key="2">
    <source>
        <dbReference type="Proteomes" id="UP000234275"/>
    </source>
</evidence>
<dbReference type="VEuPathDB" id="FungiDB:P170DRAFT_468033"/>
<dbReference type="PANTHER" id="PTHR13774">
    <property type="entry name" value="PHENAZINE BIOSYNTHESIS PROTEIN"/>
    <property type="match status" value="1"/>
</dbReference>
<dbReference type="Pfam" id="PF02567">
    <property type="entry name" value="PhzC-PhzF"/>
    <property type="match status" value="1"/>
</dbReference>
<dbReference type="InterPro" id="IPR003719">
    <property type="entry name" value="Phenazine_PhzF-like"/>
</dbReference>
<dbReference type="SUPFAM" id="SSF54506">
    <property type="entry name" value="Diaminopimelate epimerase-like"/>
    <property type="match status" value="1"/>
</dbReference>
<dbReference type="PANTHER" id="PTHR13774:SF32">
    <property type="entry name" value="ANTISENSE-ENHANCING SEQUENCE 1"/>
    <property type="match status" value="1"/>
</dbReference>